<accession>A0A7S3IFU2</accession>
<name>A0A7S3IFU2_9SPIT</name>
<dbReference type="AlphaFoldDB" id="A0A7S3IFU2"/>
<comment type="similarity">
    <text evidence="1 2">Belongs to the nucleosome assembly protein (NAP) family.</text>
</comment>
<feature type="region of interest" description="Disordered" evidence="3">
    <location>
        <begin position="315"/>
        <end position="360"/>
    </location>
</feature>
<dbReference type="GO" id="GO:0005634">
    <property type="term" value="C:nucleus"/>
    <property type="evidence" value="ECO:0007669"/>
    <property type="project" value="InterPro"/>
</dbReference>
<dbReference type="InterPro" id="IPR002164">
    <property type="entry name" value="NAP_family"/>
</dbReference>
<dbReference type="PANTHER" id="PTHR11875">
    <property type="entry name" value="TESTIS-SPECIFIC Y-ENCODED PROTEIN"/>
    <property type="match status" value="1"/>
</dbReference>
<evidence type="ECO:0000256" key="2">
    <source>
        <dbReference type="RuleBase" id="RU003876"/>
    </source>
</evidence>
<evidence type="ECO:0000313" key="4">
    <source>
        <dbReference type="EMBL" id="CAE0321665.1"/>
    </source>
</evidence>
<dbReference type="EMBL" id="HBIH01005322">
    <property type="protein sequence ID" value="CAE0321665.1"/>
    <property type="molecule type" value="Transcribed_RNA"/>
</dbReference>
<dbReference type="SUPFAM" id="SSF143113">
    <property type="entry name" value="NAP-like"/>
    <property type="match status" value="1"/>
</dbReference>
<feature type="region of interest" description="Disordered" evidence="3">
    <location>
        <begin position="258"/>
        <end position="294"/>
    </location>
</feature>
<dbReference type="GO" id="GO:0006334">
    <property type="term" value="P:nucleosome assembly"/>
    <property type="evidence" value="ECO:0007669"/>
    <property type="project" value="InterPro"/>
</dbReference>
<dbReference type="Gene3D" id="3.30.1120.90">
    <property type="entry name" value="Nucleosome assembly protein"/>
    <property type="match status" value="1"/>
</dbReference>
<protein>
    <recommendedName>
        <fullName evidence="5">Nucleosome assembly protein</fullName>
    </recommendedName>
</protein>
<organism evidence="4">
    <name type="scientific">Strombidium inclinatum</name>
    <dbReference type="NCBI Taxonomy" id="197538"/>
    <lineage>
        <taxon>Eukaryota</taxon>
        <taxon>Sar</taxon>
        <taxon>Alveolata</taxon>
        <taxon>Ciliophora</taxon>
        <taxon>Intramacronucleata</taxon>
        <taxon>Spirotrichea</taxon>
        <taxon>Oligotrichia</taxon>
        <taxon>Strombidiidae</taxon>
        <taxon>Strombidium</taxon>
    </lineage>
</organism>
<dbReference type="InterPro" id="IPR037231">
    <property type="entry name" value="NAP-like_sf"/>
</dbReference>
<evidence type="ECO:0000256" key="1">
    <source>
        <dbReference type="ARBA" id="ARBA00009947"/>
    </source>
</evidence>
<feature type="compositionally biased region" description="Acidic residues" evidence="3">
    <location>
        <begin position="318"/>
        <end position="335"/>
    </location>
</feature>
<dbReference type="Pfam" id="PF00956">
    <property type="entry name" value="NAP"/>
    <property type="match status" value="1"/>
</dbReference>
<evidence type="ECO:0008006" key="5">
    <source>
        <dbReference type="Google" id="ProtNLM"/>
    </source>
</evidence>
<proteinExistence type="inferred from homology"/>
<evidence type="ECO:0000256" key="3">
    <source>
        <dbReference type="SAM" id="MobiDB-lite"/>
    </source>
</evidence>
<feature type="compositionally biased region" description="Basic and acidic residues" evidence="3">
    <location>
        <begin position="260"/>
        <end position="272"/>
    </location>
</feature>
<sequence>MDTPQIPHFMPGGLGQLGAKLSEDEENKKHLKISNYISEMDAELKDRFKALKSIQDLLLEADEEEQKEIRKLELLYEDKYKEVYALREALISGKADLEPELIKEFDERAALVKDEDYEKVEVTPCDVKSIQNIPKGVSDFWMKALINSPMGESISEKDRPILGYLQNVQLELHQEEEKGDGFDLIFTFAPNSYFDGTQIKKTVTRKNGNPIKTQSTEIKWKDACNPTIKKQKKKKKGKKVTVEVKCESFFNIFETIDPENAGKKDDEKKEKPEDDEDGDYDEADELNMKLQEDHDIAEQLKDDLVPLALEYYLGVIENEGEDDEDDEDDDDEDEGEQKKKKKGKKGGMPTGPDGKECKQQ</sequence>
<reference evidence="4" key="1">
    <citation type="submission" date="2021-01" db="EMBL/GenBank/DDBJ databases">
        <authorList>
            <person name="Corre E."/>
            <person name="Pelletier E."/>
            <person name="Niang G."/>
            <person name="Scheremetjew M."/>
            <person name="Finn R."/>
            <person name="Kale V."/>
            <person name="Holt S."/>
            <person name="Cochrane G."/>
            <person name="Meng A."/>
            <person name="Brown T."/>
            <person name="Cohen L."/>
        </authorList>
    </citation>
    <scope>NUCLEOTIDE SEQUENCE</scope>
    <source>
        <strain evidence="4">S3</strain>
    </source>
</reference>
<gene>
    <name evidence="4" type="ORF">SINC0208_LOCUS2246</name>
</gene>
<feature type="compositionally biased region" description="Acidic residues" evidence="3">
    <location>
        <begin position="273"/>
        <end position="285"/>
    </location>
</feature>